<reference evidence="8" key="1">
    <citation type="journal article" date="2019" name="Int. J. Syst. Evol. Microbiol.">
        <title>The Global Catalogue of Microorganisms (GCM) 10K type strain sequencing project: providing services to taxonomists for standard genome sequencing and annotation.</title>
        <authorList>
            <consortium name="The Broad Institute Genomics Platform"/>
            <consortium name="The Broad Institute Genome Sequencing Center for Infectious Disease"/>
            <person name="Wu L."/>
            <person name="Ma J."/>
        </authorList>
    </citation>
    <scope>NUCLEOTIDE SEQUENCE [LARGE SCALE GENOMIC DNA]</scope>
    <source>
        <strain evidence="8">NBRC 108728</strain>
    </source>
</reference>
<dbReference type="PANTHER" id="PTHR30086:SF20">
    <property type="entry name" value="ARGININE EXPORTER PROTEIN ARGO-RELATED"/>
    <property type="match status" value="1"/>
</dbReference>
<dbReference type="Proteomes" id="UP001321486">
    <property type="component" value="Chromosome"/>
</dbReference>
<evidence type="ECO:0000256" key="1">
    <source>
        <dbReference type="ARBA" id="ARBA00004651"/>
    </source>
</evidence>
<feature type="transmembrane region" description="Helical" evidence="6">
    <location>
        <begin position="41"/>
        <end position="63"/>
    </location>
</feature>
<comment type="subcellular location">
    <subcellularLocation>
        <location evidence="1">Cell membrane</location>
        <topology evidence="1">Multi-pass membrane protein</topology>
    </subcellularLocation>
</comment>
<feature type="transmembrane region" description="Helical" evidence="6">
    <location>
        <begin position="190"/>
        <end position="207"/>
    </location>
</feature>
<dbReference type="PANTHER" id="PTHR30086">
    <property type="entry name" value="ARGININE EXPORTER PROTEIN ARGO"/>
    <property type="match status" value="1"/>
</dbReference>
<proteinExistence type="predicted"/>
<accession>A0ABN6Y0S0</accession>
<feature type="transmembrane region" description="Helical" evidence="6">
    <location>
        <begin position="149"/>
        <end position="170"/>
    </location>
</feature>
<protein>
    <submittedName>
        <fullName evidence="7">Lysine transporter LysE</fullName>
    </submittedName>
</protein>
<evidence type="ECO:0000256" key="3">
    <source>
        <dbReference type="ARBA" id="ARBA00022692"/>
    </source>
</evidence>
<dbReference type="RefSeq" id="WP_286343669.1">
    <property type="nucleotide sequence ID" value="NZ_AP027732.1"/>
</dbReference>
<evidence type="ECO:0000256" key="5">
    <source>
        <dbReference type="ARBA" id="ARBA00023136"/>
    </source>
</evidence>
<dbReference type="EMBL" id="AP027732">
    <property type="protein sequence ID" value="BDZ50724.1"/>
    <property type="molecule type" value="Genomic_DNA"/>
</dbReference>
<evidence type="ECO:0000256" key="4">
    <source>
        <dbReference type="ARBA" id="ARBA00022989"/>
    </source>
</evidence>
<evidence type="ECO:0000256" key="2">
    <source>
        <dbReference type="ARBA" id="ARBA00022475"/>
    </source>
</evidence>
<dbReference type="PIRSF" id="PIRSF006324">
    <property type="entry name" value="LeuE"/>
    <property type="match status" value="1"/>
</dbReference>
<name>A0ABN6Y0S0_9MICO</name>
<evidence type="ECO:0000313" key="8">
    <source>
        <dbReference type="Proteomes" id="UP001321486"/>
    </source>
</evidence>
<sequence>MPPLTNTLAFALAAFAIIIIPGPSVLFVIGRSISLGRRGGLLSVLGNELGGIPLITAVALGVGTIVSESILIFSIVKIAGAAYLAYLGIQTIRHRNEGTAVAAPAPATSRRIVLQGFLVGITNPKTIVFFVAVLPQFVSYDRGMIPVQMLVLGLVFTVVAFASDGTWALIAGTARTWFATSPRRLGRMKGIGGGMMIGLSGVLLLTGNKR</sequence>
<feature type="transmembrane region" description="Helical" evidence="6">
    <location>
        <begin position="69"/>
        <end position="89"/>
    </location>
</feature>
<keyword evidence="5 6" id="KW-0472">Membrane</keyword>
<evidence type="ECO:0000313" key="7">
    <source>
        <dbReference type="EMBL" id="BDZ50724.1"/>
    </source>
</evidence>
<dbReference type="InterPro" id="IPR001123">
    <property type="entry name" value="LeuE-type"/>
</dbReference>
<keyword evidence="2" id="KW-1003">Cell membrane</keyword>
<dbReference type="Pfam" id="PF01810">
    <property type="entry name" value="LysE"/>
    <property type="match status" value="1"/>
</dbReference>
<feature type="transmembrane region" description="Helical" evidence="6">
    <location>
        <begin position="6"/>
        <end position="29"/>
    </location>
</feature>
<keyword evidence="4 6" id="KW-1133">Transmembrane helix</keyword>
<keyword evidence="3 6" id="KW-0812">Transmembrane</keyword>
<evidence type="ECO:0000256" key="6">
    <source>
        <dbReference type="SAM" id="Phobius"/>
    </source>
</evidence>
<organism evidence="7 8">
    <name type="scientific">Frondihabitans sucicola</name>
    <dbReference type="NCBI Taxonomy" id="1268041"/>
    <lineage>
        <taxon>Bacteria</taxon>
        <taxon>Bacillati</taxon>
        <taxon>Actinomycetota</taxon>
        <taxon>Actinomycetes</taxon>
        <taxon>Micrococcales</taxon>
        <taxon>Microbacteriaceae</taxon>
        <taxon>Frondihabitans</taxon>
    </lineage>
</organism>
<gene>
    <name evidence="7" type="ORF">GCM10025867_29650</name>
</gene>
<keyword evidence="8" id="KW-1185">Reference proteome</keyword>